<feature type="compositionally biased region" description="Low complexity" evidence="8">
    <location>
        <begin position="422"/>
        <end position="433"/>
    </location>
</feature>
<dbReference type="InterPro" id="IPR028889">
    <property type="entry name" value="USP"/>
</dbReference>
<feature type="compositionally biased region" description="Low complexity" evidence="8">
    <location>
        <begin position="714"/>
        <end position="729"/>
    </location>
</feature>
<dbReference type="Gene3D" id="3.40.250.10">
    <property type="entry name" value="Rhodanese-like domain"/>
    <property type="match status" value="1"/>
</dbReference>
<gene>
    <name evidence="11" type="ORF">JR316_008335</name>
</gene>
<dbReference type="Gene3D" id="3.90.70.10">
    <property type="entry name" value="Cysteine proteinases"/>
    <property type="match status" value="1"/>
</dbReference>
<evidence type="ECO:0000256" key="2">
    <source>
        <dbReference type="ARBA" id="ARBA00009085"/>
    </source>
</evidence>
<dbReference type="InterPro" id="IPR018200">
    <property type="entry name" value="USP_CS"/>
</dbReference>
<keyword evidence="6" id="KW-0378">Hydrolase</keyword>
<comment type="caution">
    <text evidence="11">The sequence shown here is derived from an EMBL/GenBank/DDBJ whole genome shotgun (WGS) entry which is preliminary data.</text>
</comment>
<dbReference type="PANTHER" id="PTHR21646:SF95">
    <property type="entry name" value="UBIQUITIN CARBOXYL-TERMINAL HYDROLASE 4-RELATED"/>
    <property type="match status" value="1"/>
</dbReference>
<feature type="compositionally biased region" description="Gly residues" evidence="8">
    <location>
        <begin position="468"/>
        <end position="481"/>
    </location>
</feature>
<feature type="domain" description="USP" evidence="10">
    <location>
        <begin position="1044"/>
        <end position="1404"/>
    </location>
</feature>
<feature type="compositionally biased region" description="Low complexity" evidence="8">
    <location>
        <begin position="773"/>
        <end position="782"/>
    </location>
</feature>
<evidence type="ECO:0000313" key="11">
    <source>
        <dbReference type="EMBL" id="KAG5166252.1"/>
    </source>
</evidence>
<comment type="similarity">
    <text evidence="2">Belongs to the peptidase C19 family.</text>
</comment>
<dbReference type="PROSITE" id="PS00973">
    <property type="entry name" value="USP_2"/>
    <property type="match status" value="1"/>
</dbReference>
<feature type="region of interest" description="Disordered" evidence="8">
    <location>
        <begin position="958"/>
        <end position="1003"/>
    </location>
</feature>
<name>A0A8H7XSK4_PSICU</name>
<feature type="compositionally biased region" description="Pro residues" evidence="8">
    <location>
        <begin position="961"/>
        <end position="976"/>
    </location>
</feature>
<dbReference type="InterPro" id="IPR036873">
    <property type="entry name" value="Rhodanese-like_dom_sf"/>
</dbReference>
<feature type="region of interest" description="Disordered" evidence="8">
    <location>
        <begin position="1"/>
        <end position="48"/>
    </location>
</feature>
<feature type="region of interest" description="Disordered" evidence="8">
    <location>
        <begin position="181"/>
        <end position="253"/>
    </location>
</feature>
<dbReference type="PANTHER" id="PTHR21646">
    <property type="entry name" value="UBIQUITIN CARBOXYL-TERMINAL HYDROLASE"/>
    <property type="match status" value="1"/>
</dbReference>
<feature type="domain" description="Rhodanese" evidence="9">
    <location>
        <begin position="542"/>
        <end position="669"/>
    </location>
</feature>
<feature type="compositionally biased region" description="Low complexity" evidence="8">
    <location>
        <begin position="266"/>
        <end position="279"/>
    </location>
</feature>
<evidence type="ECO:0000256" key="4">
    <source>
        <dbReference type="ARBA" id="ARBA00022670"/>
    </source>
</evidence>
<evidence type="ECO:0000256" key="1">
    <source>
        <dbReference type="ARBA" id="ARBA00000707"/>
    </source>
</evidence>
<dbReference type="Pfam" id="PF00443">
    <property type="entry name" value="UCH"/>
    <property type="match status" value="1"/>
</dbReference>
<proteinExistence type="inferred from homology"/>
<dbReference type="PROSITE" id="PS00972">
    <property type="entry name" value="USP_1"/>
    <property type="match status" value="1"/>
</dbReference>
<evidence type="ECO:0000259" key="10">
    <source>
        <dbReference type="PROSITE" id="PS50235"/>
    </source>
</evidence>
<sequence>MPGVALLPNNPPSAPSHTPTSSTANGQRLPNSSTSGGPGYADSPISVADIKNKAKEGVHKEARGFSAVTLIRSSRTQVLLAKDYEAKGDLRAALGSYIKAATLAKMAMDSPEYIQESKGKNSTIRRELNDLLANDARDISARTNAVEEKLKAIEKAQAAEAKEQPVGASIADRLRALQDNGLSLGPTKLRDRDSYTSSSNHSSTNHSHNNSINLPTPPAASPHFPSVPQSPYASSFSGSNSAANASSSSSSSNYYTNANANAPPLSPSISASTSTSSQSIHALVNPNSFGPPSPLSTPSSSPTTSSVLKSSYPSTSASSSIGRSYSSSSTGGGSGSSSYGSYNYDKEISGFNQAFPSIDELDEDPAFNSALATLPSVPSGLPGAGASGSPKSNTSTSTSTSAYANLPAVPSLPSKPSKEFRNSSSNEPTSPSPLAAFRNFTVPIERPSSTPISPTAVFAMSSRPPSPSGGGGSGGGGGGGYPMVNNRSTAPHRPSGLSNGISSTSTNGTPTTNASGSGSGKPRTPIPVRNTAFPRELQMYLQDHNVLVVDVRTREEFDREHIRANAVVCVEPSVLMRDGVDAEALEQSMVIGPKQELSLFANRDKFDLVAVYDASSTSFASSSSSHDSPLGILVRVIFERAFRKVLKRMPMMLVGGLEAWKREIGEVGLIRGSGSTPPGAGGVGMDIQKPVPTKPVGVAQSYSSGGVAVNMTGQQQHEVWTPPQQQQQQHRVSMSVDQSGHTRAPADTGYNGASGSDRGDKNLQRRPAMLRPSSGSISFSRSLNDGPSSSASGMGTTVPGSVSVSASTSTSTSTISYPQFARHISSPPVSASGGYSPSPVTVSSAGVVTSANITSTNPFISPPPTSVPSPSPYAYPSQYQYDIASPPQASINPSLSRRRSDYIDQSQEALSFSTGGGSSNARAPMQIDYPDLSAGMGGMSISGMGSAGLTGMGMGRMGLASPPPNVTIPRPPPVAAPPSERQDNRPRVQQITGSSLSGSGTGGLYANGSVNGSTSALVLGGPKPPRIASDYPVAYWPEVNVGTSGLKNLGNTCYMNAPIQCLNATVPFSRFFTEGRWKSAVNYTNPLGTKGKLTGVFAKLLHEMWGGDSSYIVPTDFRQSICQLKSQYKGSEQHDSQEFLSFLIDGIHEDLNRIIAKPTYTPSPEEEAELERLPPQIASDREWRAWRSRNDSLIVDFFQGQFRNRLECLTCHTTSTTYNVFSILQLPIPHARSGKVPIEKCLDAFFNEEVLEKDDAWDCPKCKTKRRASKKLSLARLPPILMIHLKRFEANGRFSDKVDTFVDFPMKSLDLTNYMPPPLAPDADRSQLNGGQPLSLDDPRTQLPPYRYDLYGVTNHYGFLSSGHYTAFIASRGGWMYCDDSSVKPVDPKQVVNQKAYVLFYKRVRP</sequence>
<dbReference type="InterPro" id="IPR001394">
    <property type="entry name" value="Peptidase_C19_UCH"/>
</dbReference>
<dbReference type="GO" id="GO:0004843">
    <property type="term" value="F:cysteine-type deubiquitinase activity"/>
    <property type="evidence" value="ECO:0007669"/>
    <property type="project" value="UniProtKB-EC"/>
</dbReference>
<dbReference type="SUPFAM" id="SSF52821">
    <property type="entry name" value="Rhodanese/Cell cycle control phosphatase"/>
    <property type="match status" value="1"/>
</dbReference>
<dbReference type="EMBL" id="JAFIQS010000008">
    <property type="protein sequence ID" value="KAG5166252.1"/>
    <property type="molecule type" value="Genomic_DNA"/>
</dbReference>
<evidence type="ECO:0000259" key="9">
    <source>
        <dbReference type="PROSITE" id="PS50206"/>
    </source>
</evidence>
<feature type="region of interest" description="Disordered" evidence="8">
    <location>
        <begin position="855"/>
        <end position="879"/>
    </location>
</feature>
<feature type="compositionally biased region" description="Low complexity" evidence="8">
    <location>
        <begin position="387"/>
        <end position="401"/>
    </location>
</feature>
<dbReference type="InterPro" id="IPR001763">
    <property type="entry name" value="Rhodanese-like_dom"/>
</dbReference>
<dbReference type="GO" id="GO:0016579">
    <property type="term" value="P:protein deubiquitination"/>
    <property type="evidence" value="ECO:0007669"/>
    <property type="project" value="InterPro"/>
</dbReference>
<feature type="compositionally biased region" description="Low complexity" evidence="8">
    <location>
        <begin position="296"/>
        <end position="329"/>
    </location>
</feature>
<feature type="region of interest" description="Disordered" evidence="8">
    <location>
        <begin position="714"/>
        <end position="813"/>
    </location>
</feature>
<feature type="compositionally biased region" description="Low complexity" evidence="8">
    <location>
        <begin position="495"/>
        <end position="516"/>
    </location>
</feature>
<feature type="compositionally biased region" description="Low complexity" evidence="8">
    <location>
        <begin position="792"/>
        <end position="813"/>
    </location>
</feature>
<feature type="compositionally biased region" description="Low complexity" evidence="8">
    <location>
        <begin position="230"/>
        <end position="253"/>
    </location>
</feature>
<feature type="compositionally biased region" description="Polar residues" evidence="8">
    <location>
        <begin position="26"/>
        <end position="35"/>
    </location>
</feature>
<dbReference type="GO" id="GO:0006508">
    <property type="term" value="P:proteolysis"/>
    <property type="evidence" value="ECO:0007669"/>
    <property type="project" value="UniProtKB-KW"/>
</dbReference>
<dbReference type="PROSITE" id="PS50206">
    <property type="entry name" value="RHODANESE_3"/>
    <property type="match status" value="1"/>
</dbReference>
<dbReference type="Pfam" id="PF00581">
    <property type="entry name" value="Rhodanese"/>
    <property type="match status" value="1"/>
</dbReference>
<keyword evidence="4" id="KW-0645">Protease</keyword>
<protein>
    <recommendedName>
        <fullName evidence="3">ubiquitinyl hydrolase 1</fullName>
        <ecNumber evidence="3">3.4.19.12</ecNumber>
    </recommendedName>
</protein>
<keyword evidence="7" id="KW-0788">Thiol protease</keyword>
<dbReference type="CDD" id="cd02674">
    <property type="entry name" value="Peptidase_C19R"/>
    <property type="match status" value="1"/>
</dbReference>
<keyword evidence="5" id="KW-0833">Ubl conjugation pathway</keyword>
<feature type="compositionally biased region" description="Polar residues" evidence="8">
    <location>
        <begin position="730"/>
        <end position="741"/>
    </location>
</feature>
<feature type="compositionally biased region" description="Low complexity" evidence="8">
    <location>
        <begin position="15"/>
        <end position="25"/>
    </location>
</feature>
<evidence type="ECO:0000256" key="7">
    <source>
        <dbReference type="ARBA" id="ARBA00022807"/>
    </source>
</evidence>
<organism evidence="11">
    <name type="scientific">Psilocybe cubensis</name>
    <name type="common">Psychedelic mushroom</name>
    <name type="synonym">Stropharia cubensis</name>
    <dbReference type="NCBI Taxonomy" id="181762"/>
    <lineage>
        <taxon>Eukaryota</taxon>
        <taxon>Fungi</taxon>
        <taxon>Dikarya</taxon>
        <taxon>Basidiomycota</taxon>
        <taxon>Agaricomycotina</taxon>
        <taxon>Agaricomycetes</taxon>
        <taxon>Agaricomycetidae</taxon>
        <taxon>Agaricales</taxon>
        <taxon>Agaricineae</taxon>
        <taxon>Strophariaceae</taxon>
        <taxon>Psilocybe</taxon>
    </lineage>
</organism>
<feature type="region of interest" description="Disordered" evidence="8">
    <location>
        <begin position="369"/>
        <end position="528"/>
    </location>
</feature>
<dbReference type="CDD" id="cd00158">
    <property type="entry name" value="RHOD"/>
    <property type="match status" value="1"/>
</dbReference>
<dbReference type="InterPro" id="IPR038765">
    <property type="entry name" value="Papain-like_cys_pep_sf"/>
</dbReference>
<evidence type="ECO:0000256" key="6">
    <source>
        <dbReference type="ARBA" id="ARBA00022801"/>
    </source>
</evidence>
<feature type="compositionally biased region" description="Low complexity" evidence="8">
    <location>
        <begin position="196"/>
        <end position="211"/>
    </location>
</feature>
<accession>A0A8H7XSK4</accession>
<dbReference type="EC" id="3.4.19.12" evidence="3"/>
<feature type="region of interest" description="Disordered" evidence="8">
    <location>
        <begin position="266"/>
        <end position="342"/>
    </location>
</feature>
<dbReference type="PROSITE" id="PS50235">
    <property type="entry name" value="USP_3"/>
    <property type="match status" value="1"/>
</dbReference>
<evidence type="ECO:0000256" key="8">
    <source>
        <dbReference type="SAM" id="MobiDB-lite"/>
    </source>
</evidence>
<dbReference type="InterPro" id="IPR050185">
    <property type="entry name" value="Ub_carboxyl-term_hydrolase"/>
</dbReference>
<dbReference type="SMART" id="SM00450">
    <property type="entry name" value="RHOD"/>
    <property type="match status" value="1"/>
</dbReference>
<comment type="catalytic activity">
    <reaction evidence="1">
        <text>Thiol-dependent hydrolysis of ester, thioester, amide, peptide and isopeptide bonds formed by the C-terminal Gly of ubiquitin (a 76-residue protein attached to proteins as an intracellular targeting signal).</text>
        <dbReference type="EC" id="3.4.19.12"/>
    </reaction>
</comment>
<reference evidence="11" key="1">
    <citation type="submission" date="2021-02" db="EMBL/GenBank/DDBJ databases">
        <title>Psilocybe cubensis genome.</title>
        <authorList>
            <person name="Mckernan K.J."/>
            <person name="Crawford S."/>
            <person name="Trippe A."/>
            <person name="Kane L.T."/>
            <person name="Mclaughlin S."/>
        </authorList>
    </citation>
    <scope>NUCLEOTIDE SEQUENCE [LARGE SCALE GENOMIC DNA]</scope>
    <source>
        <strain evidence="11">MGC-MH-2018</strain>
    </source>
</reference>
<dbReference type="SUPFAM" id="SSF54001">
    <property type="entry name" value="Cysteine proteinases"/>
    <property type="match status" value="1"/>
</dbReference>
<feature type="compositionally biased region" description="Pro residues" evidence="8">
    <location>
        <begin position="860"/>
        <end position="873"/>
    </location>
</feature>
<evidence type="ECO:0000256" key="3">
    <source>
        <dbReference type="ARBA" id="ARBA00012759"/>
    </source>
</evidence>
<evidence type="ECO:0000256" key="5">
    <source>
        <dbReference type="ARBA" id="ARBA00022786"/>
    </source>
</evidence>